<evidence type="ECO:0000313" key="10">
    <source>
        <dbReference type="Proteomes" id="UP000187408"/>
    </source>
</evidence>
<dbReference type="PANTHER" id="PTHR11058">
    <property type="entry name" value="NADH-UBIQUINONE OXIDOREDUCTASE CHAIN 3"/>
    <property type="match status" value="1"/>
</dbReference>
<evidence type="ECO:0000256" key="4">
    <source>
        <dbReference type="ARBA" id="ARBA00022692"/>
    </source>
</evidence>
<dbReference type="Proteomes" id="UP000187408">
    <property type="component" value="Unassembled WGS sequence"/>
</dbReference>
<sequence>MFFSWLHLAIILFMVGGLAFGVGPLMASTLLSHKIKDELLYTPYECGMVPHGNAWGKFGINYYFYALIFLAFDVDVLYLFPVAVFYPKAPGIIPFIDVLIFVGILGAAVIYFLKKGVFTWPRKINIQQNQ</sequence>
<feature type="transmembrane region" description="Helical" evidence="8">
    <location>
        <begin position="92"/>
        <end position="113"/>
    </location>
</feature>
<dbReference type="EC" id="7.1.1.-" evidence="7"/>
<keyword evidence="7" id="KW-0520">NAD</keyword>
<dbReference type="GO" id="GO:0008137">
    <property type="term" value="F:NADH dehydrogenase (ubiquinone) activity"/>
    <property type="evidence" value="ECO:0007669"/>
    <property type="project" value="InterPro"/>
</dbReference>
<dbReference type="Gene3D" id="1.20.58.1610">
    <property type="entry name" value="NADH:ubiquinone/plastoquinone oxidoreductase, chain 3"/>
    <property type="match status" value="1"/>
</dbReference>
<organism evidence="9 10">
    <name type="scientific">Desulfurobacterium indicum</name>
    <dbReference type="NCBI Taxonomy" id="1914305"/>
    <lineage>
        <taxon>Bacteria</taxon>
        <taxon>Pseudomonadati</taxon>
        <taxon>Aquificota</taxon>
        <taxon>Aquificia</taxon>
        <taxon>Desulfurobacteriales</taxon>
        <taxon>Desulfurobacteriaceae</taxon>
        <taxon>Desulfurobacterium</taxon>
    </lineage>
</organism>
<dbReference type="PANTHER" id="PTHR11058:SF9">
    <property type="entry name" value="NADH-UBIQUINONE OXIDOREDUCTASE CHAIN 3"/>
    <property type="match status" value="1"/>
</dbReference>
<dbReference type="AlphaFoldDB" id="A0A1R1MJP3"/>
<dbReference type="STRING" id="1914305.BLW93_07395"/>
<dbReference type="InterPro" id="IPR000440">
    <property type="entry name" value="NADH_UbQ/plastoQ_OxRdtase_su3"/>
</dbReference>
<dbReference type="Pfam" id="PF00507">
    <property type="entry name" value="Oxidored_q4"/>
    <property type="match status" value="1"/>
</dbReference>
<keyword evidence="4 7" id="KW-0812">Transmembrane</keyword>
<name>A0A1R1MJP3_9BACT</name>
<protein>
    <recommendedName>
        <fullName evidence="7">NADH-quinone oxidoreductase subunit</fullName>
        <ecNumber evidence="7">7.1.1.-</ecNumber>
    </recommendedName>
</protein>
<keyword evidence="5 8" id="KW-1133">Transmembrane helix</keyword>
<comment type="caution">
    <text evidence="9">The sequence shown here is derived from an EMBL/GenBank/DDBJ whole genome shotgun (WGS) entry which is preliminary data.</text>
</comment>
<evidence type="ECO:0000256" key="8">
    <source>
        <dbReference type="SAM" id="Phobius"/>
    </source>
</evidence>
<evidence type="ECO:0000256" key="3">
    <source>
        <dbReference type="ARBA" id="ARBA00022448"/>
    </source>
</evidence>
<dbReference type="InterPro" id="IPR038430">
    <property type="entry name" value="NDAH_ubi_oxred_su3_sf"/>
</dbReference>
<reference evidence="9 10" key="1">
    <citation type="submission" date="2016-10" db="EMBL/GenBank/DDBJ databases">
        <title>Genome sequence of a sulfur-reducing bacterium Desulfurobacterium indicum K6013.</title>
        <authorList>
            <person name="Cao J."/>
            <person name="Shao Z."/>
            <person name="Alain K."/>
            <person name="Jebbar M."/>
        </authorList>
    </citation>
    <scope>NUCLEOTIDE SEQUENCE [LARGE SCALE GENOMIC DNA]</scope>
    <source>
        <strain evidence="9 10">K6013</strain>
    </source>
</reference>
<comment type="catalytic activity">
    <reaction evidence="7">
        <text>a quinone + NADH + 5 H(+)(in) = a quinol + NAD(+) + 4 H(+)(out)</text>
        <dbReference type="Rhea" id="RHEA:57888"/>
        <dbReference type="ChEBI" id="CHEBI:15378"/>
        <dbReference type="ChEBI" id="CHEBI:24646"/>
        <dbReference type="ChEBI" id="CHEBI:57540"/>
        <dbReference type="ChEBI" id="CHEBI:57945"/>
        <dbReference type="ChEBI" id="CHEBI:132124"/>
    </reaction>
</comment>
<proteinExistence type="inferred from homology"/>
<comment type="similarity">
    <text evidence="2 7">Belongs to the complex I subunit 3 family.</text>
</comment>
<evidence type="ECO:0000313" key="9">
    <source>
        <dbReference type="EMBL" id="OMH40035.1"/>
    </source>
</evidence>
<evidence type="ECO:0000256" key="5">
    <source>
        <dbReference type="ARBA" id="ARBA00022989"/>
    </source>
</evidence>
<gene>
    <name evidence="9" type="ORF">BLW93_07395</name>
</gene>
<dbReference type="RefSeq" id="WP_076713467.1">
    <property type="nucleotide sequence ID" value="NZ_MOEN01000032.1"/>
</dbReference>
<feature type="transmembrane region" description="Helical" evidence="8">
    <location>
        <begin position="6"/>
        <end position="27"/>
    </location>
</feature>
<dbReference type="OrthoDB" id="9791970at2"/>
<comment type="function">
    <text evidence="7">NDH-1 shuttles electrons from NADH, via FMN and iron-sulfur (Fe-S) centers, to quinones in the respiratory chain.</text>
</comment>
<evidence type="ECO:0000256" key="7">
    <source>
        <dbReference type="RuleBase" id="RU003639"/>
    </source>
</evidence>
<keyword evidence="10" id="KW-1185">Reference proteome</keyword>
<dbReference type="GO" id="GO:0005886">
    <property type="term" value="C:plasma membrane"/>
    <property type="evidence" value="ECO:0007669"/>
    <property type="project" value="UniProtKB-SubCell"/>
</dbReference>
<feature type="transmembrane region" description="Helical" evidence="8">
    <location>
        <begin position="62"/>
        <end position="86"/>
    </location>
</feature>
<dbReference type="GO" id="GO:0048038">
    <property type="term" value="F:quinone binding"/>
    <property type="evidence" value="ECO:0007669"/>
    <property type="project" value="UniProtKB-KW"/>
</dbReference>
<accession>A0A1R1MJP3</accession>
<keyword evidence="7" id="KW-0874">Quinone</keyword>
<comment type="subcellular location">
    <subcellularLocation>
        <location evidence="7">Cell membrane</location>
        <topology evidence="7">Multi-pass membrane protein</topology>
    </subcellularLocation>
    <subcellularLocation>
        <location evidence="1">Membrane</location>
    </subcellularLocation>
</comment>
<dbReference type="GO" id="GO:0030964">
    <property type="term" value="C:NADH dehydrogenase complex"/>
    <property type="evidence" value="ECO:0007669"/>
    <property type="project" value="TreeGrafter"/>
</dbReference>
<evidence type="ECO:0000256" key="2">
    <source>
        <dbReference type="ARBA" id="ARBA00008472"/>
    </source>
</evidence>
<keyword evidence="6 8" id="KW-0472">Membrane</keyword>
<dbReference type="EMBL" id="MOEN01000032">
    <property type="protein sequence ID" value="OMH40035.1"/>
    <property type="molecule type" value="Genomic_DNA"/>
</dbReference>
<evidence type="ECO:0000256" key="1">
    <source>
        <dbReference type="ARBA" id="ARBA00004370"/>
    </source>
</evidence>
<keyword evidence="3" id="KW-0813">Transport</keyword>
<evidence type="ECO:0000256" key="6">
    <source>
        <dbReference type="ARBA" id="ARBA00023136"/>
    </source>
</evidence>